<dbReference type="AlphaFoldDB" id="A0A6N3T7H0"/>
<evidence type="ECO:0000313" key="1">
    <source>
        <dbReference type="EMBL" id="GAN62592.1"/>
    </source>
</evidence>
<dbReference type="RefSeq" id="WP_218026294.1">
    <property type="nucleotide sequence ID" value="NZ_BAMW01000010.1"/>
</dbReference>
<organism evidence="2 4">
    <name type="scientific">Acetobacter indonesiensis</name>
    <dbReference type="NCBI Taxonomy" id="104101"/>
    <lineage>
        <taxon>Bacteria</taxon>
        <taxon>Pseudomonadati</taxon>
        <taxon>Pseudomonadota</taxon>
        <taxon>Alphaproteobacteria</taxon>
        <taxon>Acetobacterales</taxon>
        <taxon>Acetobacteraceae</taxon>
        <taxon>Acetobacter</taxon>
    </lineage>
</organism>
<sequence>MPRKPDFIMPTDEEDARINQGIALDADSPELTEADFQRAEPASAIVPDLASQRRVRSIESPDEEAGFYPA</sequence>
<comment type="caution">
    <text evidence="2">The sequence shown here is derived from an EMBL/GenBank/DDBJ whole genome shotgun (WGS) entry which is preliminary data.</text>
</comment>
<dbReference type="EMBL" id="BJXQ01000039">
    <property type="protein sequence ID" value="GEN04903.1"/>
    <property type="molecule type" value="Genomic_DNA"/>
</dbReference>
<dbReference type="Proteomes" id="UP000321104">
    <property type="component" value="Unassembled WGS sequence"/>
</dbReference>
<proteinExistence type="predicted"/>
<dbReference type="Proteomes" id="UP000032673">
    <property type="component" value="Unassembled WGS sequence"/>
</dbReference>
<keyword evidence="3" id="KW-1185">Reference proteome</keyword>
<gene>
    <name evidence="1" type="ORF">Abin_010_008</name>
    <name evidence="2" type="ORF">AIN02nite_29280</name>
</gene>
<reference evidence="2 4" key="2">
    <citation type="submission" date="2019-07" db="EMBL/GenBank/DDBJ databases">
        <title>Whole genome shotgun sequence of Acetobacter indonesiensis NBRC 16471.</title>
        <authorList>
            <person name="Hosoyama A."/>
            <person name="Uohara A."/>
            <person name="Ohji S."/>
            <person name="Ichikawa N."/>
        </authorList>
    </citation>
    <scope>NUCLEOTIDE SEQUENCE [LARGE SCALE GENOMIC DNA]</scope>
    <source>
        <strain evidence="2 4">NBRC 16471</strain>
    </source>
</reference>
<dbReference type="EMBL" id="BAMW01000010">
    <property type="protein sequence ID" value="GAN62592.1"/>
    <property type="molecule type" value="Genomic_DNA"/>
</dbReference>
<name>A0A6N3T7H0_9PROT</name>
<protein>
    <submittedName>
        <fullName evidence="2">Uncharacterized protein</fullName>
    </submittedName>
</protein>
<evidence type="ECO:0000313" key="2">
    <source>
        <dbReference type="EMBL" id="GEN04903.1"/>
    </source>
</evidence>
<evidence type="ECO:0000313" key="3">
    <source>
        <dbReference type="Proteomes" id="UP000032673"/>
    </source>
</evidence>
<evidence type="ECO:0000313" key="4">
    <source>
        <dbReference type="Proteomes" id="UP000321104"/>
    </source>
</evidence>
<reference evidence="1 3" key="1">
    <citation type="submission" date="2012-11" db="EMBL/GenBank/DDBJ databases">
        <title>Whole genome sequence of Acetobacter indonesiensis 5H-1.</title>
        <authorList>
            <person name="Azuma Y."/>
            <person name="Higashiura N."/>
            <person name="Hirakawa H."/>
            <person name="Matsushita K."/>
        </authorList>
    </citation>
    <scope>NUCLEOTIDE SEQUENCE [LARGE SCALE GENOMIC DNA]</scope>
    <source>
        <strain evidence="1 3">5H-1</strain>
    </source>
</reference>
<accession>A0A6N3T7H0</accession>